<feature type="transmembrane region" description="Helical" evidence="1">
    <location>
        <begin position="44"/>
        <end position="62"/>
    </location>
</feature>
<feature type="transmembrane region" description="Helical" evidence="1">
    <location>
        <begin position="68"/>
        <end position="89"/>
    </location>
</feature>
<evidence type="ECO:0008006" key="4">
    <source>
        <dbReference type="Google" id="ProtNLM"/>
    </source>
</evidence>
<dbReference type="Pfam" id="PF12291">
    <property type="entry name" value="DUF3623"/>
    <property type="match status" value="1"/>
</dbReference>
<dbReference type="Proteomes" id="UP000005019">
    <property type="component" value="Unassembled WGS sequence"/>
</dbReference>
<keyword evidence="1" id="KW-0472">Membrane</keyword>
<protein>
    <recommendedName>
        <fullName evidence="4">Photosynthetic complex assembly protein 2</fullName>
    </recommendedName>
</protein>
<feature type="transmembrane region" description="Helical" evidence="1">
    <location>
        <begin position="222"/>
        <end position="252"/>
    </location>
</feature>
<sequence>MSAMDGALPGWALPLLYALALWWAATGVILYLDGLPRRTFRVSMTVASGLAIAALIGLHHSAQLDSALGSYCGFTSALVVWGWMEMSFLMGWVTGPRKHACAAGCDGLAHFRHATEAIIHHELAIAGGALLIHLLTLDAANATALHSYLLLWGMRLSAKLNLHFGVRNFSEEFLPPHLLYLKSFFRRRRMNALWPLSIVAGGALTGELVGHAAAAAPGSADAVALTLLATMAGLAVLEHLFMVLPLPLNAIWNWGLKSRAREGVKPL</sequence>
<feature type="transmembrane region" description="Helical" evidence="1">
    <location>
        <begin position="192"/>
        <end position="216"/>
    </location>
</feature>
<accession>F5RI15</accession>
<proteinExistence type="predicted"/>
<gene>
    <name evidence="2" type="ORF">METUNv1_03965</name>
</gene>
<reference evidence="2 3" key="1">
    <citation type="journal article" date="2011" name="J. Bacteriol.">
        <title>Genome sequence of Methyloversatilis universalis FAM5T, a methylotrophic representative of the order Rhodocyclales.</title>
        <authorList>
            <person name="Kittichotirat W."/>
            <person name="Good N.M."/>
            <person name="Hall R."/>
            <person name="Bringel F."/>
            <person name="Lajus A."/>
            <person name="Medigue C."/>
            <person name="Smalley N.E."/>
            <person name="Beck D."/>
            <person name="Bumgarner R."/>
            <person name="Vuilleumier S."/>
            <person name="Kalyuzhnaya M.G."/>
        </authorList>
    </citation>
    <scope>NUCLEOTIDE SEQUENCE [LARGE SCALE GENOMIC DNA]</scope>
    <source>
        <strain evidence="3">ATCC BAA-1314 / JCM 13912 / FAM5</strain>
    </source>
</reference>
<keyword evidence="3" id="KW-1185">Reference proteome</keyword>
<dbReference type="eggNOG" id="COG0523">
    <property type="taxonomic scope" value="Bacteria"/>
</dbReference>
<dbReference type="NCBIfam" id="TIGR03055">
    <property type="entry name" value="photo_alph_chp2"/>
    <property type="match status" value="1"/>
</dbReference>
<dbReference type="EMBL" id="AFHG01000059">
    <property type="protein sequence ID" value="EGK69997.1"/>
    <property type="molecule type" value="Genomic_DNA"/>
</dbReference>
<dbReference type="AlphaFoldDB" id="F5RI15"/>
<keyword evidence="1" id="KW-1133">Transmembrane helix</keyword>
<name>F5RI15_METUF</name>
<dbReference type="STRING" id="1000565.METUNv1_03965"/>
<evidence type="ECO:0000313" key="3">
    <source>
        <dbReference type="Proteomes" id="UP000005019"/>
    </source>
</evidence>
<dbReference type="InterPro" id="IPR017496">
    <property type="entry name" value="Photo_alph_chp2"/>
</dbReference>
<evidence type="ECO:0000313" key="2">
    <source>
        <dbReference type="EMBL" id="EGK69997.1"/>
    </source>
</evidence>
<keyword evidence="1" id="KW-0812">Transmembrane</keyword>
<evidence type="ECO:0000256" key="1">
    <source>
        <dbReference type="SAM" id="Phobius"/>
    </source>
</evidence>
<feature type="transmembrane region" description="Helical" evidence="1">
    <location>
        <begin position="12"/>
        <end position="32"/>
    </location>
</feature>
<comment type="caution">
    <text evidence="2">The sequence shown here is derived from an EMBL/GenBank/DDBJ whole genome shotgun (WGS) entry which is preliminary data.</text>
</comment>
<organism evidence="2 3">
    <name type="scientific">Methyloversatilis universalis (strain ATCC BAA-1314 / DSM 25237 / JCM 13912 / CCUG 52030 / FAM5)</name>
    <dbReference type="NCBI Taxonomy" id="1000565"/>
    <lineage>
        <taxon>Bacteria</taxon>
        <taxon>Pseudomonadati</taxon>
        <taxon>Pseudomonadota</taxon>
        <taxon>Betaproteobacteria</taxon>
        <taxon>Nitrosomonadales</taxon>
        <taxon>Sterolibacteriaceae</taxon>
        <taxon>Methyloversatilis</taxon>
    </lineage>
</organism>